<dbReference type="PROSITE" id="PS50297">
    <property type="entry name" value="ANK_REP_REGION"/>
    <property type="match status" value="2"/>
</dbReference>
<organism evidence="5 6">
    <name type="scientific">Mortierella alpina</name>
    <name type="common">Oleaginous fungus</name>
    <name type="synonym">Mortierella renispora</name>
    <dbReference type="NCBI Taxonomy" id="64518"/>
    <lineage>
        <taxon>Eukaryota</taxon>
        <taxon>Fungi</taxon>
        <taxon>Fungi incertae sedis</taxon>
        <taxon>Mucoromycota</taxon>
        <taxon>Mortierellomycotina</taxon>
        <taxon>Mortierellomycetes</taxon>
        <taxon>Mortierellales</taxon>
        <taxon>Mortierellaceae</taxon>
        <taxon>Mortierella</taxon>
    </lineage>
</organism>
<dbReference type="SUPFAM" id="SSF48403">
    <property type="entry name" value="Ankyrin repeat"/>
    <property type="match status" value="1"/>
</dbReference>
<feature type="compositionally biased region" description="Pro residues" evidence="4">
    <location>
        <begin position="87"/>
        <end position="96"/>
    </location>
</feature>
<feature type="repeat" description="ANK" evidence="3">
    <location>
        <begin position="454"/>
        <end position="486"/>
    </location>
</feature>
<feature type="compositionally biased region" description="Polar residues" evidence="4">
    <location>
        <begin position="752"/>
        <end position="761"/>
    </location>
</feature>
<feature type="region of interest" description="Disordered" evidence="4">
    <location>
        <begin position="724"/>
        <end position="792"/>
    </location>
</feature>
<comment type="caution">
    <text evidence="5">The sequence shown here is derived from an EMBL/GenBank/DDBJ whole genome shotgun (WGS) entry which is preliminary data.</text>
</comment>
<feature type="compositionally biased region" description="Acidic residues" evidence="4">
    <location>
        <begin position="638"/>
        <end position="655"/>
    </location>
</feature>
<evidence type="ECO:0000313" key="5">
    <source>
        <dbReference type="EMBL" id="KAG9322566.1"/>
    </source>
</evidence>
<feature type="region of interest" description="Disordered" evidence="4">
    <location>
        <begin position="593"/>
        <end position="688"/>
    </location>
</feature>
<dbReference type="AlphaFoldDB" id="A0A9P8CXN3"/>
<reference evidence="5" key="1">
    <citation type="submission" date="2021-07" db="EMBL/GenBank/DDBJ databases">
        <title>Draft genome of Mortierella alpina, strain LL118, isolated from an aspen leaf litter sample.</title>
        <authorList>
            <person name="Yang S."/>
            <person name="Vinatzer B.A."/>
        </authorList>
    </citation>
    <scope>NUCLEOTIDE SEQUENCE</scope>
    <source>
        <strain evidence="5">LL118</strain>
    </source>
</reference>
<sequence>MRGSGKGARDQDPNDDPFLHQTIGAARIRNQTAKHGSHRLHRHHHFATNASSSTTPGAAGTSVSSVSSYLENLPSLTLNDTATTTANPPPRPPRPPGGLLGISNGRGMGYGRSLGSSYDSPMTIHDSFNGHVRSGANLFGGRNQSSGIVPARPATGPHRPSMSVFPIQKALEIAMKESRLLAAASSKGGAGANGTGMSTGITFVRELRRARHARGAIITEHGPTPDISLDEEDEDGDEEESADAMDRAMDVNADDPSSPTRTARTATHFSANMDGPDMSARALPPTVTSFDLRGKNHYPGIAQMPHTLSTHTGAVAVSLSRSLRNVIPPGSWQHQALGLSSSSGAPVSAPPSTSASSALASSSMPSHYTSSSSSSFSSSLSTAYSMSTASATPYQPQVSSFLHSTPLFSRTRVLSSNALPSGSGGPASSPTAVHAVRELLDSYPAPSPYCVDDKKRSPLHFAAASGDLELVEFLLERGVRPDCGRDIAGNMPLHLAIISNRVDVVAALLKAGADMTLASPMTHKTPLDLAESRLGYLLSRAQETAEHTSGSIDLYNSQVATRSSFPPPQSPALLYQIKGIVNLLRPYVVRQQKLQHGERQKDRQKERSWNRADKYMRQQDGSSLWRVDPHSDDNYGDKEDEDEDDDEEEDNDQMDTGEGHPRLRTLRIHHQSGVDMDDDDDRLPSYVARPPKLGRRLARRMDADETEEALESLMNGLSLLEANRKQKEQQKQQQQQQQHQLHEQAFGGPSLGLNSFSQQSAGGDIGDGNLADSELDAGSEQQDVEDGLPDLLEQVQQVLQAIKLNENQSQSSSQGS</sequence>
<name>A0A9P8CXN3_MORAP</name>
<dbReference type="InterPro" id="IPR002110">
    <property type="entry name" value="Ankyrin_rpt"/>
</dbReference>
<feature type="region of interest" description="Disordered" evidence="4">
    <location>
        <begin position="47"/>
        <end position="66"/>
    </location>
</feature>
<feature type="region of interest" description="Disordered" evidence="4">
    <location>
        <begin position="79"/>
        <end position="98"/>
    </location>
</feature>
<dbReference type="Proteomes" id="UP000717515">
    <property type="component" value="Unassembled WGS sequence"/>
</dbReference>
<keyword evidence="1" id="KW-0677">Repeat</keyword>
<feature type="compositionally biased region" description="Acidic residues" evidence="4">
    <location>
        <begin position="228"/>
        <end position="243"/>
    </location>
</feature>
<gene>
    <name evidence="5" type="ORF">KVV02_001851</name>
</gene>
<dbReference type="Pfam" id="PF12796">
    <property type="entry name" value="Ank_2"/>
    <property type="match status" value="1"/>
</dbReference>
<accession>A0A9P8CXN3</accession>
<feature type="compositionally biased region" description="Basic and acidic residues" evidence="4">
    <location>
        <begin position="595"/>
        <end position="617"/>
    </location>
</feature>
<dbReference type="GO" id="GO:0010468">
    <property type="term" value="P:regulation of gene expression"/>
    <property type="evidence" value="ECO:0007669"/>
    <property type="project" value="TreeGrafter"/>
</dbReference>
<evidence type="ECO:0000256" key="1">
    <source>
        <dbReference type="ARBA" id="ARBA00022737"/>
    </source>
</evidence>
<evidence type="ECO:0000256" key="4">
    <source>
        <dbReference type="SAM" id="MobiDB-lite"/>
    </source>
</evidence>
<feature type="repeat" description="ANK" evidence="3">
    <location>
        <begin position="488"/>
        <end position="520"/>
    </location>
</feature>
<keyword evidence="2 3" id="KW-0040">ANK repeat</keyword>
<evidence type="ECO:0000313" key="6">
    <source>
        <dbReference type="Proteomes" id="UP000717515"/>
    </source>
</evidence>
<feature type="compositionally biased region" description="Basic and acidic residues" evidence="4">
    <location>
        <begin position="627"/>
        <end position="637"/>
    </location>
</feature>
<dbReference type="SMART" id="SM00248">
    <property type="entry name" value="ANK"/>
    <property type="match status" value="2"/>
</dbReference>
<feature type="compositionally biased region" description="Low complexity" evidence="4">
    <location>
        <begin position="340"/>
        <end position="364"/>
    </location>
</feature>
<evidence type="ECO:0000256" key="2">
    <source>
        <dbReference type="ARBA" id="ARBA00023043"/>
    </source>
</evidence>
<dbReference type="PROSITE" id="PS50088">
    <property type="entry name" value="ANK_REPEAT"/>
    <property type="match status" value="2"/>
</dbReference>
<dbReference type="Gene3D" id="1.25.40.20">
    <property type="entry name" value="Ankyrin repeat-containing domain"/>
    <property type="match status" value="1"/>
</dbReference>
<dbReference type="InterPro" id="IPR036770">
    <property type="entry name" value="Ankyrin_rpt-contain_sf"/>
</dbReference>
<protein>
    <submittedName>
        <fullName evidence="5">Uncharacterized protein</fullName>
    </submittedName>
</protein>
<dbReference type="EMBL" id="JAIFTL010000140">
    <property type="protein sequence ID" value="KAG9322566.1"/>
    <property type="molecule type" value="Genomic_DNA"/>
</dbReference>
<feature type="region of interest" description="Disordered" evidence="4">
    <location>
        <begin position="338"/>
        <end position="364"/>
    </location>
</feature>
<dbReference type="PANTHER" id="PTHR24124:SF14">
    <property type="entry name" value="CHROMOSOME UNDETERMINED SCAFFOLD_25, WHOLE GENOME SHOTGUN SEQUENCE"/>
    <property type="match status" value="1"/>
</dbReference>
<feature type="region of interest" description="Disordered" evidence="4">
    <location>
        <begin position="219"/>
        <end position="244"/>
    </location>
</feature>
<feature type="compositionally biased region" description="Acidic residues" evidence="4">
    <location>
        <begin position="773"/>
        <end position="788"/>
    </location>
</feature>
<proteinExistence type="predicted"/>
<evidence type="ECO:0000256" key="3">
    <source>
        <dbReference type="PROSITE-ProRule" id="PRU00023"/>
    </source>
</evidence>
<dbReference type="PANTHER" id="PTHR24124">
    <property type="entry name" value="ANKYRIN REPEAT FAMILY A"/>
    <property type="match status" value="1"/>
</dbReference>
<dbReference type="GO" id="GO:0005634">
    <property type="term" value="C:nucleus"/>
    <property type="evidence" value="ECO:0007669"/>
    <property type="project" value="TreeGrafter"/>
</dbReference>